<dbReference type="OMA" id="TEGNIWW"/>
<dbReference type="EC" id="2.3.1.225" evidence="10"/>
<dbReference type="GO" id="GO:0016020">
    <property type="term" value="C:membrane"/>
    <property type="evidence" value="ECO:0007669"/>
    <property type="project" value="UniProtKB-SubCell"/>
</dbReference>
<dbReference type="RefSeq" id="XP_018271537.1">
    <property type="nucleotide sequence ID" value="XM_018416844.1"/>
</dbReference>
<keyword evidence="5 10" id="KW-0472">Membrane</keyword>
<evidence type="ECO:0000313" key="13">
    <source>
        <dbReference type="EMBL" id="KPV75488.1"/>
    </source>
</evidence>
<proteinExistence type="inferred from homology"/>
<comment type="domain">
    <text evidence="10">The DHHC domain is required for palmitoyltransferase activity.</text>
</comment>
<evidence type="ECO:0000256" key="8">
    <source>
        <dbReference type="ARBA" id="ARBA00023315"/>
    </source>
</evidence>
<evidence type="ECO:0000256" key="5">
    <source>
        <dbReference type="ARBA" id="ARBA00023136"/>
    </source>
</evidence>
<dbReference type="OrthoDB" id="1436450at2759"/>
<feature type="compositionally biased region" description="Polar residues" evidence="11">
    <location>
        <begin position="251"/>
        <end position="264"/>
    </location>
</feature>
<accession>A0A194S429</accession>
<keyword evidence="7" id="KW-0449">Lipoprotein</keyword>
<dbReference type="AlphaFoldDB" id="A0A194S429"/>
<evidence type="ECO:0000256" key="10">
    <source>
        <dbReference type="RuleBase" id="RU079119"/>
    </source>
</evidence>
<feature type="transmembrane region" description="Helical" evidence="10">
    <location>
        <begin position="89"/>
        <end position="112"/>
    </location>
</feature>
<dbReference type="InterPro" id="IPR001594">
    <property type="entry name" value="Palmitoyltrfase_DHHC"/>
</dbReference>
<evidence type="ECO:0000256" key="2">
    <source>
        <dbReference type="ARBA" id="ARBA00022679"/>
    </source>
</evidence>
<keyword evidence="6" id="KW-0564">Palmitate</keyword>
<name>A0A194S429_RHOGW</name>
<evidence type="ECO:0000256" key="9">
    <source>
        <dbReference type="ARBA" id="ARBA00048048"/>
    </source>
</evidence>
<feature type="region of interest" description="Disordered" evidence="11">
    <location>
        <begin position="144"/>
        <end position="325"/>
    </location>
</feature>
<keyword evidence="4 10" id="KW-1133">Transmembrane helix</keyword>
<feature type="transmembrane region" description="Helical" evidence="10">
    <location>
        <begin position="384"/>
        <end position="405"/>
    </location>
</feature>
<dbReference type="PANTHER" id="PTHR12246">
    <property type="entry name" value="PALMITOYLTRANSFERASE ZDHHC16"/>
    <property type="match status" value="1"/>
</dbReference>
<dbReference type="GO" id="GO:0019706">
    <property type="term" value="F:protein-cysteine S-palmitoyltransferase activity"/>
    <property type="evidence" value="ECO:0007669"/>
    <property type="project" value="UniProtKB-EC"/>
</dbReference>
<reference evidence="13 14" key="1">
    <citation type="journal article" date="2015" name="Front. Microbiol.">
        <title>Genome sequence of the plant growth promoting endophytic yeast Rhodotorula graminis WP1.</title>
        <authorList>
            <person name="Firrincieli A."/>
            <person name="Otillar R."/>
            <person name="Salamov A."/>
            <person name="Schmutz J."/>
            <person name="Khan Z."/>
            <person name="Redman R.S."/>
            <person name="Fleck N.D."/>
            <person name="Lindquist E."/>
            <person name="Grigoriev I.V."/>
            <person name="Doty S.L."/>
        </authorList>
    </citation>
    <scope>NUCLEOTIDE SEQUENCE [LARGE SCALE GENOMIC DNA]</scope>
    <source>
        <strain evidence="13 14">WP1</strain>
    </source>
</reference>
<feature type="transmembrane region" description="Helical" evidence="10">
    <location>
        <begin position="425"/>
        <end position="445"/>
    </location>
</feature>
<evidence type="ECO:0000256" key="1">
    <source>
        <dbReference type="ARBA" id="ARBA00004141"/>
    </source>
</evidence>
<keyword evidence="8 10" id="KW-0012">Acyltransferase</keyword>
<evidence type="ECO:0000256" key="7">
    <source>
        <dbReference type="ARBA" id="ARBA00023288"/>
    </source>
</evidence>
<evidence type="ECO:0000256" key="3">
    <source>
        <dbReference type="ARBA" id="ARBA00022692"/>
    </source>
</evidence>
<comment type="similarity">
    <text evidence="10">Belongs to the DHHC palmitoyltransferase family.</text>
</comment>
<dbReference type="EMBL" id="KQ474078">
    <property type="protein sequence ID" value="KPV75488.1"/>
    <property type="molecule type" value="Genomic_DNA"/>
</dbReference>
<feature type="compositionally biased region" description="Basic and acidic residues" evidence="11">
    <location>
        <begin position="314"/>
        <end position="325"/>
    </location>
</feature>
<dbReference type="Pfam" id="PF01529">
    <property type="entry name" value="DHHC"/>
    <property type="match status" value="1"/>
</dbReference>
<dbReference type="STRING" id="578459.A0A194S429"/>
<evidence type="ECO:0000259" key="12">
    <source>
        <dbReference type="Pfam" id="PF01529"/>
    </source>
</evidence>
<comment type="subcellular location">
    <subcellularLocation>
        <location evidence="1">Membrane</location>
        <topology evidence="1">Multi-pass membrane protein</topology>
    </subcellularLocation>
</comment>
<evidence type="ECO:0000256" key="4">
    <source>
        <dbReference type="ARBA" id="ARBA00022989"/>
    </source>
</evidence>
<feature type="transmembrane region" description="Helical" evidence="10">
    <location>
        <begin position="51"/>
        <end position="69"/>
    </location>
</feature>
<keyword evidence="3 10" id="KW-0812">Transmembrane</keyword>
<dbReference type="InterPro" id="IPR039859">
    <property type="entry name" value="PFA4/ZDH16/20/ERF2-like"/>
</dbReference>
<feature type="domain" description="Palmitoyltransferase DHHC" evidence="12">
    <location>
        <begin position="342"/>
        <end position="460"/>
    </location>
</feature>
<protein>
    <recommendedName>
        <fullName evidence="10">Palmitoyltransferase</fullName>
        <ecNumber evidence="10">2.3.1.225</ecNumber>
    </recommendedName>
</protein>
<keyword evidence="14" id="KW-1185">Reference proteome</keyword>
<dbReference type="PROSITE" id="PS50216">
    <property type="entry name" value="DHHC"/>
    <property type="match status" value="1"/>
</dbReference>
<evidence type="ECO:0000256" key="6">
    <source>
        <dbReference type="ARBA" id="ARBA00023139"/>
    </source>
</evidence>
<evidence type="ECO:0000256" key="11">
    <source>
        <dbReference type="SAM" id="MobiDB-lite"/>
    </source>
</evidence>
<evidence type="ECO:0000313" key="14">
    <source>
        <dbReference type="Proteomes" id="UP000053890"/>
    </source>
</evidence>
<organism evidence="13 14">
    <name type="scientific">Rhodotorula graminis (strain WP1)</name>
    <dbReference type="NCBI Taxonomy" id="578459"/>
    <lineage>
        <taxon>Eukaryota</taxon>
        <taxon>Fungi</taxon>
        <taxon>Dikarya</taxon>
        <taxon>Basidiomycota</taxon>
        <taxon>Pucciniomycotina</taxon>
        <taxon>Microbotryomycetes</taxon>
        <taxon>Sporidiobolales</taxon>
        <taxon>Sporidiobolaceae</taxon>
        <taxon>Rhodotorula</taxon>
    </lineage>
</organism>
<comment type="catalytic activity">
    <reaction evidence="9 10">
        <text>L-cysteinyl-[protein] + hexadecanoyl-CoA = S-hexadecanoyl-L-cysteinyl-[protein] + CoA</text>
        <dbReference type="Rhea" id="RHEA:36683"/>
        <dbReference type="Rhea" id="RHEA-COMP:10131"/>
        <dbReference type="Rhea" id="RHEA-COMP:11032"/>
        <dbReference type="ChEBI" id="CHEBI:29950"/>
        <dbReference type="ChEBI" id="CHEBI:57287"/>
        <dbReference type="ChEBI" id="CHEBI:57379"/>
        <dbReference type="ChEBI" id="CHEBI:74151"/>
        <dbReference type="EC" id="2.3.1.225"/>
    </reaction>
</comment>
<sequence length="565" mass="64712">MLDCQLENEGNPDARRNRERMRIKGFREHMEIQRVKQLDKQGPDSWFVRKFAVGIVAAVFAYSYYVYVVRLCIPMVRMDDSRLGARAQGLAYLVIYHFLFVMFVWSYVVAVYTQPGYARDFVPKTGPPQAEERYIDVVAGQPFEQQQSEDRTFHHARRGRRESVEGDSAAGMDERESVQEGTETDTIEMRERRRRSLAPSAADEEDRLAQEDGGTAALGPDIASAILQGTRPPSLNAAVPPLDQDERDRCQSTASTTLGPSSDRSALASPPKAHLRARTPTRPESSPDGALPRPSRSSGAPSYLAFPEPPDDYEPPKRLPVERIPRNAPVLTEQYRYDAREGLVRPYRSHRCRHCAAVVLKMDHHCPWVGTCVGAHNYKYFYNFLQYSSTYTLFVWLTLVIAQTLPLGTFSPSTGRPYPGVDGQQVAIIALAFLFWLFTFALFAAHTRLVLRNMTTIEEIGMNRTKQRERAALNQHYGFWQFRAKRANRREWDKQWGNIATEGNLWWLGSKRANWEMVMGMHKLGWFLPISAKPRGDDGLSYVPNPRFSDKGEWRMRREWPKELQ</sequence>
<dbReference type="Proteomes" id="UP000053890">
    <property type="component" value="Unassembled WGS sequence"/>
</dbReference>
<keyword evidence="2 10" id="KW-0808">Transferase</keyword>
<gene>
    <name evidence="13" type="ORF">RHOBADRAFT_53460</name>
</gene>
<dbReference type="GeneID" id="28977292"/>